<dbReference type="Proteomes" id="UP000766336">
    <property type="component" value="Unassembled WGS sequence"/>
</dbReference>
<evidence type="ECO:0000313" key="3">
    <source>
        <dbReference type="Proteomes" id="UP000766336"/>
    </source>
</evidence>
<proteinExistence type="predicted"/>
<name>A0ABS5QHB0_9PROT</name>
<evidence type="ECO:0000256" key="1">
    <source>
        <dbReference type="SAM" id="Phobius"/>
    </source>
</evidence>
<dbReference type="EMBL" id="JAHCDA010000004">
    <property type="protein sequence ID" value="MBS7813074.1"/>
    <property type="molecule type" value="Genomic_DNA"/>
</dbReference>
<reference evidence="2 3" key="1">
    <citation type="submission" date="2021-05" db="EMBL/GenBank/DDBJ databases">
        <title>Roseococcus sp. XZZS9, whole genome shotgun sequencing project.</title>
        <authorList>
            <person name="Zhao G."/>
            <person name="Shen L."/>
        </authorList>
    </citation>
    <scope>NUCLEOTIDE SEQUENCE [LARGE SCALE GENOMIC DNA]</scope>
    <source>
        <strain evidence="2 3">XZZS9</strain>
    </source>
</reference>
<organism evidence="2 3">
    <name type="scientific">Roseococcus pinisoli</name>
    <dbReference type="NCBI Taxonomy" id="2835040"/>
    <lineage>
        <taxon>Bacteria</taxon>
        <taxon>Pseudomonadati</taxon>
        <taxon>Pseudomonadota</taxon>
        <taxon>Alphaproteobacteria</taxon>
        <taxon>Acetobacterales</taxon>
        <taxon>Roseomonadaceae</taxon>
        <taxon>Roseococcus</taxon>
    </lineage>
</organism>
<dbReference type="InterPro" id="IPR021529">
    <property type="entry name" value="DUF2798"/>
</dbReference>
<gene>
    <name evidence="2" type="ORF">KHU32_19170</name>
</gene>
<keyword evidence="3" id="KW-1185">Reference proteome</keyword>
<keyword evidence="1" id="KW-1133">Transmembrane helix</keyword>
<sequence length="87" mass="9351">MRGLSMPALPRIPSRYAGIVLPFLLSLFMTCIISGVSTVLALGVSREIIFAWPVAWASSWVIGFPTLLVVLPFVRRLTAALVTPPGA</sequence>
<feature type="transmembrane region" description="Helical" evidence="1">
    <location>
        <begin position="50"/>
        <end position="74"/>
    </location>
</feature>
<dbReference type="Pfam" id="PF11391">
    <property type="entry name" value="DUF2798"/>
    <property type="match status" value="1"/>
</dbReference>
<keyword evidence="1" id="KW-0472">Membrane</keyword>
<comment type="caution">
    <text evidence="2">The sequence shown here is derived from an EMBL/GenBank/DDBJ whole genome shotgun (WGS) entry which is preliminary data.</text>
</comment>
<protein>
    <submittedName>
        <fullName evidence="2">DUF2798 domain-containing protein</fullName>
    </submittedName>
</protein>
<evidence type="ECO:0000313" key="2">
    <source>
        <dbReference type="EMBL" id="MBS7813074.1"/>
    </source>
</evidence>
<keyword evidence="1" id="KW-0812">Transmembrane</keyword>
<accession>A0ABS5QHB0</accession>
<feature type="transmembrane region" description="Helical" evidence="1">
    <location>
        <begin position="20"/>
        <end position="44"/>
    </location>
</feature>